<evidence type="ECO:0000256" key="2">
    <source>
        <dbReference type="ARBA" id="ARBA00022723"/>
    </source>
</evidence>
<dbReference type="AlphaFoldDB" id="A0A7S0NJ83"/>
<dbReference type="PANTHER" id="PTHR20883">
    <property type="entry name" value="PHYTANOYL-COA DIOXYGENASE DOMAIN CONTAINING 1"/>
    <property type="match status" value="1"/>
</dbReference>
<dbReference type="PANTHER" id="PTHR20883:SF15">
    <property type="entry name" value="PHYTANOYL-COA DIOXYGENASE DOMAIN-CONTAINING PROTEIN 1"/>
    <property type="match status" value="1"/>
</dbReference>
<dbReference type="Pfam" id="PF05721">
    <property type="entry name" value="PhyH"/>
    <property type="match status" value="1"/>
</dbReference>
<accession>A0A7S0NJ83</accession>
<reference evidence="4" key="1">
    <citation type="submission" date="2021-01" db="EMBL/GenBank/DDBJ databases">
        <authorList>
            <person name="Corre E."/>
            <person name="Pelletier E."/>
            <person name="Niang G."/>
            <person name="Scheremetjew M."/>
            <person name="Finn R."/>
            <person name="Kale V."/>
            <person name="Holt S."/>
            <person name="Cochrane G."/>
            <person name="Meng A."/>
            <person name="Brown T."/>
            <person name="Cohen L."/>
        </authorList>
    </citation>
    <scope>NUCLEOTIDE SEQUENCE</scope>
    <source>
        <strain evidence="4">CCMP1723</strain>
    </source>
</reference>
<evidence type="ECO:0000256" key="3">
    <source>
        <dbReference type="ARBA" id="ARBA00023004"/>
    </source>
</evidence>
<comment type="cofactor">
    <cofactor evidence="1">
        <name>Fe cation</name>
        <dbReference type="ChEBI" id="CHEBI:24875"/>
    </cofactor>
</comment>
<dbReference type="InterPro" id="IPR008775">
    <property type="entry name" value="Phytyl_CoA_dOase-like"/>
</dbReference>
<evidence type="ECO:0000256" key="1">
    <source>
        <dbReference type="ARBA" id="ARBA00001962"/>
    </source>
</evidence>
<gene>
    <name evidence="4" type="ORF">MCOM1403_LOCUS4606</name>
</gene>
<keyword evidence="2" id="KW-0479">Metal-binding</keyword>
<name>A0A7S0NJ83_MICPS</name>
<sequence length="293" mass="32657">MGVAFDGTLTPEQVDTYRKDGFLVIPDFASPDEVAGMLRRADELVEAFDPSSVPRSIFTTKDQKRTSDAYFLESGNHLSFFFEEDAFDESTRELRQAKAQSINKIGHAMHDLDPTFRAFSRSAKVGKLLRSLGMAKPTPVQSMYIFKNPRIGGEVSAHQDSTFLRSDPMTCTGIWIALEDCSIGNGCLWALKGSHTEGVSKQMVVDPSRRDGISFEGEYPSWDLTKFSPLEVEAGTMVLLHGENVHYSAPNTSDASRHAYSVHFVDADATWDPRNWLQRRGDFPFAALDDDAE</sequence>
<evidence type="ECO:0000313" key="4">
    <source>
        <dbReference type="EMBL" id="CAD8517180.1"/>
    </source>
</evidence>
<dbReference type="EMBL" id="HBEQ01005831">
    <property type="protein sequence ID" value="CAD8517180.1"/>
    <property type="molecule type" value="Transcribed_RNA"/>
</dbReference>
<organism evidence="4">
    <name type="scientific">Micromonas pusilla</name>
    <name type="common">Picoplanktonic green alga</name>
    <name type="synonym">Chromulina pusilla</name>
    <dbReference type="NCBI Taxonomy" id="38833"/>
    <lineage>
        <taxon>Eukaryota</taxon>
        <taxon>Viridiplantae</taxon>
        <taxon>Chlorophyta</taxon>
        <taxon>Mamiellophyceae</taxon>
        <taxon>Mamiellales</taxon>
        <taxon>Mamiellaceae</taxon>
        <taxon>Micromonas</taxon>
    </lineage>
</organism>
<keyword evidence="3" id="KW-0408">Iron</keyword>
<evidence type="ECO:0008006" key="5">
    <source>
        <dbReference type="Google" id="ProtNLM"/>
    </source>
</evidence>
<dbReference type="SUPFAM" id="SSF51197">
    <property type="entry name" value="Clavaminate synthase-like"/>
    <property type="match status" value="1"/>
</dbReference>
<proteinExistence type="predicted"/>
<protein>
    <recommendedName>
        <fullName evidence="5">Phytanoyl-CoA dioxygenase</fullName>
    </recommendedName>
</protein>
<dbReference type="Gene3D" id="2.60.120.620">
    <property type="entry name" value="q2cbj1_9rhob like domain"/>
    <property type="match status" value="1"/>
</dbReference>
<dbReference type="GO" id="GO:0046872">
    <property type="term" value="F:metal ion binding"/>
    <property type="evidence" value="ECO:0007669"/>
    <property type="project" value="UniProtKB-KW"/>
</dbReference>